<name>A0ABT9Q4C9_9ACTN</name>
<feature type="transmembrane region" description="Helical" evidence="1">
    <location>
        <begin position="26"/>
        <end position="59"/>
    </location>
</feature>
<keyword evidence="3" id="KW-1185">Reference proteome</keyword>
<comment type="caution">
    <text evidence="2">The sequence shown here is derived from an EMBL/GenBank/DDBJ whole genome shotgun (WGS) entry which is preliminary data.</text>
</comment>
<reference evidence="2 3" key="1">
    <citation type="submission" date="2023-07" db="EMBL/GenBank/DDBJ databases">
        <title>Sequencing the genomes of 1000 actinobacteria strains.</title>
        <authorList>
            <person name="Klenk H.-P."/>
        </authorList>
    </citation>
    <scope>NUCLEOTIDE SEQUENCE [LARGE SCALE GENOMIC DNA]</scope>
    <source>
        <strain evidence="2 3">DSM 46740</strain>
    </source>
</reference>
<evidence type="ECO:0000313" key="3">
    <source>
        <dbReference type="Proteomes" id="UP001225356"/>
    </source>
</evidence>
<keyword evidence="1" id="KW-1133">Transmembrane helix</keyword>
<gene>
    <name evidence="2" type="ORF">J2853_000803</name>
</gene>
<evidence type="ECO:0000313" key="2">
    <source>
        <dbReference type="EMBL" id="MDP9841592.1"/>
    </source>
</evidence>
<dbReference type="Proteomes" id="UP001225356">
    <property type="component" value="Unassembled WGS sequence"/>
</dbReference>
<keyword evidence="1" id="KW-0812">Transmembrane</keyword>
<organism evidence="2 3">
    <name type="scientific">Streptosporangium lutulentum</name>
    <dbReference type="NCBI Taxonomy" id="1461250"/>
    <lineage>
        <taxon>Bacteria</taxon>
        <taxon>Bacillati</taxon>
        <taxon>Actinomycetota</taxon>
        <taxon>Actinomycetes</taxon>
        <taxon>Streptosporangiales</taxon>
        <taxon>Streptosporangiaceae</taxon>
        <taxon>Streptosporangium</taxon>
    </lineage>
</organism>
<evidence type="ECO:0000256" key="1">
    <source>
        <dbReference type="SAM" id="Phobius"/>
    </source>
</evidence>
<keyword evidence="1" id="KW-0472">Membrane</keyword>
<proteinExistence type="predicted"/>
<dbReference type="EMBL" id="JAUSQU010000001">
    <property type="protein sequence ID" value="MDP9841592.1"/>
    <property type="molecule type" value="Genomic_DNA"/>
</dbReference>
<dbReference type="RefSeq" id="WP_307555054.1">
    <property type="nucleotide sequence ID" value="NZ_JAUSQU010000001.1"/>
</dbReference>
<protein>
    <submittedName>
        <fullName evidence="2">Cellulose synthase/poly-beta-1,6-N-acetylglucosamine synthase-like glycosyltransferase</fullName>
    </submittedName>
</protein>
<accession>A0ABT9Q4C9</accession>
<sequence length="82" mass="9237">MLPDEADEMPFDFTYGEVLFSFAYGFVRYVLILVGLLLCIALITAVIAVATMAVLHPLLRRLSSLRREPQLQDDRQPQEPAA</sequence>